<feature type="domain" description="Integrase catalytic" evidence="1">
    <location>
        <begin position="1"/>
        <end position="57"/>
    </location>
</feature>
<gene>
    <name evidence="2" type="ORF">FOB72_16545</name>
</gene>
<dbReference type="Pfam" id="PF13683">
    <property type="entry name" value="rve_3"/>
    <property type="match status" value="1"/>
</dbReference>
<dbReference type="InterPro" id="IPR001584">
    <property type="entry name" value="Integrase_cat-core"/>
</dbReference>
<evidence type="ECO:0000259" key="1">
    <source>
        <dbReference type="PROSITE" id="PS50994"/>
    </source>
</evidence>
<name>A0A5P2H6D0_9BURK</name>
<sequence length="57" mass="7151">MERFNRTVRYEWLSQYYWDDLAHVRDFGKHWMWQYNHERPNMDFGGMTPKQRLLAAA</sequence>
<dbReference type="PROSITE" id="PS50994">
    <property type="entry name" value="INTEGRASE"/>
    <property type="match status" value="1"/>
</dbReference>
<reference evidence="2 3" key="1">
    <citation type="submission" date="2019-09" db="EMBL/GenBank/DDBJ databases">
        <title>FDA dAtabase for Regulatory Grade micrObial Sequences (FDA-ARGOS): Supporting development and validation of Infectious Disease Dx tests.</title>
        <authorList>
            <person name="Sciortino C."/>
            <person name="Tallon L."/>
            <person name="Sadzewicz L."/>
            <person name="Vavikolanu K."/>
            <person name="Mehta A."/>
            <person name="Aluvathingal J."/>
            <person name="Nadendla S."/>
            <person name="Nandy P."/>
            <person name="Geyer C."/>
            <person name="Yan Y."/>
            <person name="Sichtig H."/>
        </authorList>
    </citation>
    <scope>NUCLEOTIDE SEQUENCE [LARGE SCALE GENOMIC DNA]</scope>
    <source>
        <strain evidence="2 3">FDAARGOS_664</strain>
    </source>
</reference>
<accession>A0A5P2H6D0</accession>
<dbReference type="AlphaFoldDB" id="A0A5P2H6D0"/>
<dbReference type="OrthoDB" id="9816028at2"/>
<dbReference type="SUPFAM" id="SSF53098">
    <property type="entry name" value="Ribonuclease H-like"/>
    <property type="match status" value="1"/>
</dbReference>
<evidence type="ECO:0000313" key="3">
    <source>
        <dbReference type="Proteomes" id="UP000322822"/>
    </source>
</evidence>
<dbReference type="InterPro" id="IPR012337">
    <property type="entry name" value="RNaseH-like_sf"/>
</dbReference>
<organism evidence="2 3">
    <name type="scientific">Cupriavidus pauculus</name>
    <dbReference type="NCBI Taxonomy" id="82633"/>
    <lineage>
        <taxon>Bacteria</taxon>
        <taxon>Pseudomonadati</taxon>
        <taxon>Pseudomonadota</taxon>
        <taxon>Betaproteobacteria</taxon>
        <taxon>Burkholderiales</taxon>
        <taxon>Burkholderiaceae</taxon>
        <taxon>Cupriavidus</taxon>
    </lineage>
</organism>
<evidence type="ECO:0000313" key="2">
    <source>
        <dbReference type="EMBL" id="QET03496.1"/>
    </source>
</evidence>
<dbReference type="EMBL" id="CP044065">
    <property type="protein sequence ID" value="QET03496.1"/>
    <property type="molecule type" value="Genomic_DNA"/>
</dbReference>
<protein>
    <submittedName>
        <fullName evidence="2">Transposase</fullName>
    </submittedName>
</protein>
<dbReference type="Proteomes" id="UP000322822">
    <property type="component" value="Chromosome 1"/>
</dbReference>
<dbReference type="GO" id="GO:0015074">
    <property type="term" value="P:DNA integration"/>
    <property type="evidence" value="ECO:0007669"/>
    <property type="project" value="InterPro"/>
</dbReference>
<proteinExistence type="predicted"/>